<dbReference type="AlphaFoldDB" id="A0A182FWS0"/>
<evidence type="ECO:0000313" key="2">
    <source>
        <dbReference type="Proteomes" id="UP000069272"/>
    </source>
</evidence>
<dbReference type="EnsemblMetazoa" id="AALB014109-RA">
    <property type="protein sequence ID" value="AALB014109-PA"/>
    <property type="gene ID" value="AALB014109"/>
</dbReference>
<protein>
    <submittedName>
        <fullName evidence="1">Uncharacterized protein</fullName>
    </submittedName>
</protein>
<accession>A0A182FWS0</accession>
<organism evidence="1 2">
    <name type="scientific">Anopheles albimanus</name>
    <name type="common">New world malaria mosquito</name>
    <dbReference type="NCBI Taxonomy" id="7167"/>
    <lineage>
        <taxon>Eukaryota</taxon>
        <taxon>Metazoa</taxon>
        <taxon>Ecdysozoa</taxon>
        <taxon>Arthropoda</taxon>
        <taxon>Hexapoda</taxon>
        <taxon>Insecta</taxon>
        <taxon>Pterygota</taxon>
        <taxon>Neoptera</taxon>
        <taxon>Endopterygota</taxon>
        <taxon>Diptera</taxon>
        <taxon>Nematocera</taxon>
        <taxon>Culicoidea</taxon>
        <taxon>Culicidae</taxon>
        <taxon>Anophelinae</taxon>
        <taxon>Anopheles</taxon>
    </lineage>
</organism>
<dbReference type="Proteomes" id="UP000069272">
    <property type="component" value="Chromosome 2L"/>
</dbReference>
<keyword evidence="2" id="KW-1185">Reference proteome</keyword>
<name>A0A182FWS0_ANOAL</name>
<sequence length="95" mass="10297">MLTMGHITGLAIIACAVLLTLCTYGADSASTHQRNEESMLETADSIKHLEPSAVEHGSNINVRVARKIGHVGRGCPFGYYRDKSGACRWKGSSYK</sequence>
<dbReference type="VEuPathDB" id="VectorBase:AALB014109"/>
<reference evidence="1" key="2">
    <citation type="submission" date="2022-08" db="UniProtKB">
        <authorList>
            <consortium name="EnsemblMetazoa"/>
        </authorList>
    </citation>
    <scope>IDENTIFICATION</scope>
    <source>
        <strain evidence="1">STECLA/ALBI9_A</strain>
    </source>
</reference>
<proteinExistence type="predicted"/>
<evidence type="ECO:0000313" key="1">
    <source>
        <dbReference type="EnsemblMetazoa" id="AALB014109-PA"/>
    </source>
</evidence>
<reference evidence="1 2" key="1">
    <citation type="journal article" date="2017" name="G3 (Bethesda)">
        <title>The Physical Genome Mapping of Anopheles albimanus Corrected Scaffold Misassemblies and Identified Interarm Rearrangements in Genus Anopheles.</title>
        <authorList>
            <person name="Artemov G.N."/>
            <person name="Peery A.N."/>
            <person name="Jiang X."/>
            <person name="Tu Z."/>
            <person name="Stegniy V.N."/>
            <person name="Sharakhova M.V."/>
            <person name="Sharakhov I.V."/>
        </authorList>
    </citation>
    <scope>NUCLEOTIDE SEQUENCE [LARGE SCALE GENOMIC DNA]</scope>
    <source>
        <strain evidence="1 2">ALBI9_A</strain>
    </source>
</reference>